<reference evidence="4" key="1">
    <citation type="submission" date="2017-04" db="EMBL/GenBank/DDBJ databases">
        <authorList>
            <person name="Varghese N."/>
            <person name="Submissions S."/>
        </authorList>
    </citation>
    <scope>NUCLEOTIDE SEQUENCE [LARGE SCALE GENOMIC DNA]</scope>
    <source>
        <strain evidence="4">DSM 16537</strain>
    </source>
</reference>
<name>A0A1W2H0R0_9BACT</name>
<dbReference type="InterPro" id="IPR036249">
    <property type="entry name" value="Thioredoxin-like_sf"/>
</dbReference>
<dbReference type="Gene3D" id="3.40.30.10">
    <property type="entry name" value="Glutaredoxin"/>
    <property type="match status" value="1"/>
</dbReference>
<dbReference type="Proteomes" id="UP000192333">
    <property type="component" value="Chromosome I"/>
</dbReference>
<gene>
    <name evidence="3" type="ORF">SAMN00777080_0758</name>
</gene>
<dbReference type="SUPFAM" id="SSF52833">
    <property type="entry name" value="Thioredoxin-like"/>
    <property type="match status" value="1"/>
</dbReference>
<evidence type="ECO:0000313" key="3">
    <source>
        <dbReference type="EMBL" id="SMD42218.1"/>
    </source>
</evidence>
<keyword evidence="2" id="KW-0732">Signal</keyword>
<proteinExistence type="predicted"/>
<dbReference type="InterPro" id="IPR017937">
    <property type="entry name" value="Thioredoxin_CS"/>
</dbReference>
<evidence type="ECO:0000313" key="4">
    <source>
        <dbReference type="Proteomes" id="UP000192333"/>
    </source>
</evidence>
<evidence type="ECO:0000256" key="1">
    <source>
        <dbReference type="ARBA" id="ARBA00023284"/>
    </source>
</evidence>
<dbReference type="RefSeq" id="WP_231955462.1">
    <property type="nucleotide sequence ID" value="NZ_LT838813.1"/>
</dbReference>
<dbReference type="STRING" id="758820.SAMN00777080_0758"/>
<organism evidence="3 4">
    <name type="scientific">Aquiflexum balticum DSM 16537</name>
    <dbReference type="NCBI Taxonomy" id="758820"/>
    <lineage>
        <taxon>Bacteria</taxon>
        <taxon>Pseudomonadati</taxon>
        <taxon>Bacteroidota</taxon>
        <taxon>Cytophagia</taxon>
        <taxon>Cytophagales</taxon>
        <taxon>Cyclobacteriaceae</taxon>
        <taxon>Aquiflexum</taxon>
    </lineage>
</organism>
<feature type="signal peptide" evidence="2">
    <location>
        <begin position="1"/>
        <end position="19"/>
    </location>
</feature>
<sequence length="158" mass="18517">MKSVPVILMLIFLSRYSPAQEKSTDFWLDFEQLEDSLRVNPKPVFLYFHTDWCTYCRKMEAEVFSKPFIVAELSENYYAVKFDAENPEDVIFDGMVFSNRQLKKSRTPLHDLAILFNGQNNPFAPPLMLLMDENFLVKKRVNSYLDSKSLHAFLESDL</sequence>
<dbReference type="EMBL" id="LT838813">
    <property type="protein sequence ID" value="SMD42218.1"/>
    <property type="molecule type" value="Genomic_DNA"/>
</dbReference>
<dbReference type="Pfam" id="PF13899">
    <property type="entry name" value="Thioredoxin_7"/>
    <property type="match status" value="1"/>
</dbReference>
<dbReference type="PROSITE" id="PS00194">
    <property type="entry name" value="THIOREDOXIN_1"/>
    <property type="match status" value="1"/>
</dbReference>
<protein>
    <submittedName>
        <fullName evidence="3">Thiol:disulfide interchange protein</fullName>
    </submittedName>
</protein>
<keyword evidence="4" id="KW-1185">Reference proteome</keyword>
<keyword evidence="1" id="KW-0676">Redox-active center</keyword>
<dbReference type="AlphaFoldDB" id="A0A1W2H0R0"/>
<accession>A0A1W2H0R0</accession>
<feature type="chain" id="PRO_5012280688" evidence="2">
    <location>
        <begin position="20"/>
        <end position="158"/>
    </location>
</feature>
<evidence type="ECO:0000256" key="2">
    <source>
        <dbReference type="SAM" id="SignalP"/>
    </source>
</evidence>